<sequence length="778" mass="86178">MLTAPAEEPPRARAASPRGRAPGGGGGVELRLPGAASHAAGGEDSPQQPRRRGRSQSAQPAESAQPDLQRERTPQYHFADDDETPTPHGEKSLTGSTGPGPAHLYSRGSTLRSSGSTIAETSARWQREHSTGWQPYSKGVARKIEAAFLAGESKVRLRLVRPAGDEQKEDQPYPMVEIFFNDMVQHDPWSDRRHRVRRCGPTGLLFHAQWALGRLRHLASTGRWRLEAQEEYEARRDAVTEQILALLEKKEEDVNTFWMRHRSSNNGSHSSVRSFVPPSSNIENRWARVATTQWFFFMSMLMVVVNAAWIWVDTDSHRCDGFVHAEMEVQMVEVLFSLYFSAELLIRWKAYNHRSEALCDRWFLFDAFLVALMFVEIVVLPTSAAVINSGTSDTGTDIGVFHTLRLLRLSRIARLLRAIPELMMLVRGIAASLRTVSFTVILLSGLLFIFAIVFKTQVKGDPLEDDLFPSVFKSMMTLLMHGTLLDSPSVLYLEIADKWPELLFAFLVFIFMSSFTVLNLLIGVLCDVVHKVSAKDHSDNQAKFLIDNLLNILNDFDTSGDRHISRVEFNVLMQCPETHDVLTKFGTDPESLILLADQIYDCDADGLLSFKEFFDVVMRLRGGNSARVKDMVELRIFVAQQMESLGRQIAKVSQREGADGTRAASKSWALCGSRGLAERLAPASEPHSNTEARAASRRPSDVQVTATAGVDADKKLDEILAGLHALQDEQRALRAEVAGLWGAVAGMPPPRGWALAPDHPPASGGGPPPAVWGGSRGG</sequence>
<dbReference type="PROSITE" id="PS01287">
    <property type="entry name" value="RTC"/>
    <property type="match status" value="1"/>
</dbReference>
<evidence type="ECO:0000313" key="18">
    <source>
        <dbReference type="EMBL" id="CAK0847132.1"/>
    </source>
</evidence>
<evidence type="ECO:0000256" key="15">
    <source>
        <dbReference type="SAM" id="Phobius"/>
    </source>
</evidence>
<dbReference type="InterPro" id="IPR020719">
    <property type="entry name" value="RNA3'_term_phos_cycl-like_CS"/>
</dbReference>
<dbReference type="InterPro" id="IPR050599">
    <property type="entry name" value="VDCC_alpha-1_subunit"/>
</dbReference>
<dbReference type="InterPro" id="IPR027359">
    <property type="entry name" value="Volt_channel_dom_sf"/>
</dbReference>
<keyword evidence="12" id="KW-0325">Glycoprotein</keyword>
<organism evidence="18 19">
    <name type="scientific">Prorocentrum cordatum</name>
    <dbReference type="NCBI Taxonomy" id="2364126"/>
    <lineage>
        <taxon>Eukaryota</taxon>
        <taxon>Sar</taxon>
        <taxon>Alveolata</taxon>
        <taxon>Dinophyceae</taxon>
        <taxon>Prorocentrales</taxon>
        <taxon>Prorocentraceae</taxon>
        <taxon>Prorocentrum</taxon>
    </lineage>
</organism>
<dbReference type="SUPFAM" id="SSF117839">
    <property type="entry name" value="WWE domain"/>
    <property type="match status" value="1"/>
</dbReference>
<reference evidence="18" key="1">
    <citation type="submission" date="2023-10" db="EMBL/GenBank/DDBJ databases">
        <authorList>
            <person name="Chen Y."/>
            <person name="Shah S."/>
            <person name="Dougan E. K."/>
            <person name="Thang M."/>
            <person name="Chan C."/>
        </authorList>
    </citation>
    <scope>NUCLEOTIDE SEQUENCE [LARGE SCALE GENOMIC DNA]</scope>
</reference>
<evidence type="ECO:0000256" key="1">
    <source>
        <dbReference type="ARBA" id="ARBA00004141"/>
    </source>
</evidence>
<name>A0ABN9TM81_9DINO</name>
<evidence type="ECO:0000256" key="13">
    <source>
        <dbReference type="ARBA" id="ARBA00023303"/>
    </source>
</evidence>
<feature type="region of interest" description="Disordered" evidence="14">
    <location>
        <begin position="679"/>
        <end position="703"/>
    </location>
</feature>
<evidence type="ECO:0000256" key="2">
    <source>
        <dbReference type="ARBA" id="ARBA00022448"/>
    </source>
</evidence>
<dbReference type="PANTHER" id="PTHR45628">
    <property type="entry name" value="VOLTAGE-DEPENDENT CALCIUM CHANNEL TYPE A SUBUNIT ALPHA-1"/>
    <property type="match status" value="1"/>
</dbReference>
<feature type="transmembrane region" description="Helical" evidence="15">
    <location>
        <begin position="294"/>
        <end position="312"/>
    </location>
</feature>
<comment type="subcellular location">
    <subcellularLocation>
        <location evidence="1">Membrane</location>
        <topology evidence="1">Multi-pass membrane protein</topology>
    </subcellularLocation>
</comment>
<keyword evidence="13" id="KW-0407">Ion channel</keyword>
<proteinExistence type="predicted"/>
<evidence type="ECO:0000256" key="5">
    <source>
        <dbReference type="ARBA" id="ARBA00022673"/>
    </source>
</evidence>
<dbReference type="PROSITE" id="PS50918">
    <property type="entry name" value="WWE"/>
    <property type="match status" value="1"/>
</dbReference>
<dbReference type="EMBL" id="CAUYUJ010014874">
    <property type="protein sequence ID" value="CAK0847132.1"/>
    <property type="molecule type" value="Genomic_DNA"/>
</dbReference>
<accession>A0ABN9TM81</accession>
<feature type="transmembrane region" description="Helical" evidence="15">
    <location>
        <begin position="436"/>
        <end position="454"/>
    </location>
</feature>
<keyword evidence="6 15" id="KW-0812">Transmembrane</keyword>
<keyword evidence="4" id="KW-0109">Calcium transport</keyword>
<feature type="region of interest" description="Disordered" evidence="14">
    <location>
        <begin position="752"/>
        <end position="778"/>
    </location>
</feature>
<evidence type="ECO:0000259" key="16">
    <source>
        <dbReference type="PROSITE" id="PS50222"/>
    </source>
</evidence>
<feature type="domain" description="EF-hand" evidence="16">
    <location>
        <begin position="544"/>
        <end position="579"/>
    </location>
</feature>
<keyword evidence="5" id="KW-0107">Calcium channel</keyword>
<keyword evidence="10" id="KW-0406">Ion transport</keyword>
<dbReference type="InterPro" id="IPR004170">
    <property type="entry name" value="WWE_dom"/>
</dbReference>
<evidence type="ECO:0000256" key="9">
    <source>
        <dbReference type="ARBA" id="ARBA00022989"/>
    </source>
</evidence>
<dbReference type="Gene3D" id="1.10.238.10">
    <property type="entry name" value="EF-hand"/>
    <property type="match status" value="1"/>
</dbReference>
<dbReference type="Proteomes" id="UP001189429">
    <property type="component" value="Unassembled WGS sequence"/>
</dbReference>
<keyword evidence="7" id="KW-0106">Calcium</keyword>
<dbReference type="Pfam" id="PF02825">
    <property type="entry name" value="WWE"/>
    <property type="match status" value="1"/>
</dbReference>
<dbReference type="PROSITE" id="PS50222">
    <property type="entry name" value="EF_HAND_2"/>
    <property type="match status" value="1"/>
</dbReference>
<evidence type="ECO:0000256" key="10">
    <source>
        <dbReference type="ARBA" id="ARBA00023065"/>
    </source>
</evidence>
<keyword evidence="9 15" id="KW-1133">Transmembrane helix</keyword>
<dbReference type="InterPro" id="IPR011992">
    <property type="entry name" value="EF-hand-dom_pair"/>
</dbReference>
<evidence type="ECO:0000256" key="7">
    <source>
        <dbReference type="ARBA" id="ARBA00022837"/>
    </source>
</evidence>
<feature type="compositionally biased region" description="Low complexity" evidence="14">
    <location>
        <begin position="104"/>
        <end position="117"/>
    </location>
</feature>
<gene>
    <name evidence="18" type="ORF">PCOR1329_LOCUS40424</name>
</gene>
<dbReference type="Gene3D" id="1.10.287.70">
    <property type="match status" value="1"/>
</dbReference>
<dbReference type="InterPro" id="IPR037197">
    <property type="entry name" value="WWE_dom_sf"/>
</dbReference>
<evidence type="ECO:0000259" key="17">
    <source>
        <dbReference type="PROSITE" id="PS50918"/>
    </source>
</evidence>
<evidence type="ECO:0000256" key="11">
    <source>
        <dbReference type="ARBA" id="ARBA00023136"/>
    </source>
</evidence>
<dbReference type="SUPFAM" id="SSF81324">
    <property type="entry name" value="Voltage-gated potassium channels"/>
    <property type="match status" value="1"/>
</dbReference>
<feature type="transmembrane region" description="Helical" evidence="15">
    <location>
        <begin position="502"/>
        <end position="525"/>
    </location>
</feature>
<evidence type="ECO:0008006" key="20">
    <source>
        <dbReference type="Google" id="ProtNLM"/>
    </source>
</evidence>
<dbReference type="InterPro" id="IPR005821">
    <property type="entry name" value="Ion_trans_dom"/>
</dbReference>
<dbReference type="Gene3D" id="1.20.120.350">
    <property type="entry name" value="Voltage-gated potassium channels. Chain C"/>
    <property type="match status" value="1"/>
</dbReference>
<keyword evidence="11 15" id="KW-0472">Membrane</keyword>
<evidence type="ECO:0000256" key="8">
    <source>
        <dbReference type="ARBA" id="ARBA00022882"/>
    </source>
</evidence>
<keyword evidence="2" id="KW-0813">Transport</keyword>
<dbReference type="InterPro" id="IPR018247">
    <property type="entry name" value="EF_Hand_1_Ca_BS"/>
</dbReference>
<dbReference type="SUPFAM" id="SSF47473">
    <property type="entry name" value="EF-hand"/>
    <property type="match status" value="1"/>
</dbReference>
<evidence type="ECO:0000256" key="14">
    <source>
        <dbReference type="SAM" id="MobiDB-lite"/>
    </source>
</evidence>
<dbReference type="PANTHER" id="PTHR45628:SF7">
    <property type="entry name" value="VOLTAGE-DEPENDENT CALCIUM CHANNEL TYPE A SUBUNIT ALPHA-1"/>
    <property type="match status" value="1"/>
</dbReference>
<feature type="region of interest" description="Disordered" evidence="14">
    <location>
        <begin position="1"/>
        <end position="130"/>
    </location>
</feature>
<feature type="domain" description="WWE" evidence="17">
    <location>
        <begin position="110"/>
        <end position="198"/>
    </location>
</feature>
<evidence type="ECO:0000256" key="3">
    <source>
        <dbReference type="ARBA" id="ARBA00022553"/>
    </source>
</evidence>
<dbReference type="PROSITE" id="PS00018">
    <property type="entry name" value="EF_HAND_1"/>
    <property type="match status" value="2"/>
</dbReference>
<evidence type="ECO:0000256" key="12">
    <source>
        <dbReference type="ARBA" id="ARBA00023180"/>
    </source>
</evidence>
<evidence type="ECO:0000256" key="6">
    <source>
        <dbReference type="ARBA" id="ARBA00022692"/>
    </source>
</evidence>
<feature type="transmembrane region" description="Helical" evidence="15">
    <location>
        <begin position="362"/>
        <end position="387"/>
    </location>
</feature>
<protein>
    <recommendedName>
        <fullName evidence="20">Calmodulin</fullName>
    </recommendedName>
</protein>
<keyword evidence="3" id="KW-0597">Phosphoprotein</keyword>
<evidence type="ECO:0000256" key="4">
    <source>
        <dbReference type="ARBA" id="ARBA00022568"/>
    </source>
</evidence>
<comment type="caution">
    <text evidence="18">The sequence shown here is derived from an EMBL/GenBank/DDBJ whole genome shotgun (WGS) entry which is preliminary data.</text>
</comment>
<feature type="compositionally biased region" description="Low complexity" evidence="14">
    <location>
        <begin position="1"/>
        <end position="20"/>
    </location>
</feature>
<dbReference type="Gene3D" id="3.30.720.50">
    <property type="match status" value="1"/>
</dbReference>
<keyword evidence="8" id="KW-0851">Voltage-gated channel</keyword>
<evidence type="ECO:0000313" key="19">
    <source>
        <dbReference type="Proteomes" id="UP001189429"/>
    </source>
</evidence>
<dbReference type="InterPro" id="IPR002048">
    <property type="entry name" value="EF_hand_dom"/>
</dbReference>
<dbReference type="Pfam" id="PF00520">
    <property type="entry name" value="Ion_trans"/>
    <property type="match status" value="1"/>
</dbReference>
<keyword evidence="19" id="KW-1185">Reference proteome</keyword>